<dbReference type="AlphaFoldDB" id="A0A0F9A2Q0"/>
<dbReference type="EMBL" id="LAZR01057044">
    <property type="protein sequence ID" value="KKK72864.1"/>
    <property type="molecule type" value="Genomic_DNA"/>
</dbReference>
<evidence type="ECO:0000313" key="1">
    <source>
        <dbReference type="EMBL" id="KKK72864.1"/>
    </source>
</evidence>
<proteinExistence type="predicted"/>
<reference evidence="1" key="1">
    <citation type="journal article" date="2015" name="Nature">
        <title>Complex archaea that bridge the gap between prokaryotes and eukaryotes.</title>
        <authorList>
            <person name="Spang A."/>
            <person name="Saw J.H."/>
            <person name="Jorgensen S.L."/>
            <person name="Zaremba-Niedzwiedzka K."/>
            <person name="Martijn J."/>
            <person name="Lind A.E."/>
            <person name="van Eijk R."/>
            <person name="Schleper C."/>
            <person name="Guy L."/>
            <person name="Ettema T.J."/>
        </authorList>
    </citation>
    <scope>NUCLEOTIDE SEQUENCE</scope>
</reference>
<comment type="caution">
    <text evidence="1">The sequence shown here is derived from an EMBL/GenBank/DDBJ whole genome shotgun (WGS) entry which is preliminary data.</text>
</comment>
<accession>A0A0F9A2Q0</accession>
<sequence length="50" mass="5776">MAWGEDGESPLDIERAAHVETKRKLQEAYDTNAKLYRTITKLKLEQLAKD</sequence>
<protein>
    <submittedName>
        <fullName evidence="1">Uncharacterized protein</fullName>
    </submittedName>
</protein>
<name>A0A0F9A2Q0_9ZZZZ</name>
<organism evidence="1">
    <name type="scientific">marine sediment metagenome</name>
    <dbReference type="NCBI Taxonomy" id="412755"/>
    <lineage>
        <taxon>unclassified sequences</taxon>
        <taxon>metagenomes</taxon>
        <taxon>ecological metagenomes</taxon>
    </lineage>
</organism>
<gene>
    <name evidence="1" type="ORF">LCGC14_2899600</name>
</gene>